<dbReference type="Proteomes" id="UP000825009">
    <property type="component" value="Chromosome"/>
</dbReference>
<keyword evidence="3" id="KW-0547">Nucleotide-binding</keyword>
<name>A0A8F6TWC6_9RHOB</name>
<dbReference type="EC" id="2.7.11.1" evidence="1"/>
<keyword evidence="6" id="KW-0175">Coiled coil</keyword>
<sequence length="751" mass="79490">MSDAPDPDPAKTRILPDGPAGELPVGATLSSGMYRVTGRIAAGGFGITYEARDNLDRKVAIKECFPAGLALRAGDFTVSAASASTAEPFETARTLFLREARTLATLRHPNIVHVQTLFEENGTAYMAMDFIEGRDLQHVIAHEPELLTPAYVMELTRALLGALDYLHRDAPERGKERLLHRDIKPANIRLDPLDTPVIIDFGAARHETKAQSRAAGTFRVVSDGYSPNEFYIPGTEQGPASDLYSLAATLYHCIAGVAPAAADVRAQKVSNGEDDPYLPLAGRFPAHDPRLLALLDRALARPLRARPVDAAAWLAAIPETAAPPVSDAPVPAAPPAPSGGFWKGVAVAGITSFALVVAAIFALGDPPERDADLRGQLAAAEAAVVGLEADLDTASESARVLQSDVAAASDARDLAEQRAEELARTVSDLRAQLRAASEGDTAEITTLRSQLATAEAEQETALEAQRSLATELSDLQQALEAAQTSAIAPADLEEAQAARAEAEAARDAALAELESLGAEITALEDQIESLGTENPDNSTLIADRDAALAAQEVAERAATRAQSDLQRMAENLAEAEEEAGRLARELRAARATIDLMAANATLPNPGPATGAAGVCPSWASPGEEFRFTGTDIYSPQVLQAEAGGTLDLTACTDMPFNVTGVVNASPAFTLYLTEMAQFRRVEMQVVSVCDTTLLVATNDRVWHFDDNSNGGILPMLNLSGPEAIEGRIDIWIGTTDGSSCMADLEVETWLN</sequence>
<evidence type="ECO:0000256" key="5">
    <source>
        <dbReference type="ARBA" id="ARBA00022840"/>
    </source>
</evidence>
<evidence type="ECO:0000313" key="9">
    <source>
        <dbReference type="EMBL" id="QXT38911.1"/>
    </source>
</evidence>
<evidence type="ECO:0000256" key="4">
    <source>
        <dbReference type="ARBA" id="ARBA00022777"/>
    </source>
</evidence>
<dbReference type="RefSeq" id="WP_219001106.1">
    <property type="nucleotide sequence ID" value="NZ_CP079194.1"/>
</dbReference>
<feature type="coiled-coil region" evidence="6">
    <location>
        <begin position="377"/>
        <end position="533"/>
    </location>
</feature>
<proteinExistence type="predicted"/>
<feature type="region of interest" description="Disordered" evidence="7">
    <location>
        <begin position="1"/>
        <end position="21"/>
    </location>
</feature>
<dbReference type="PROSITE" id="PS50011">
    <property type="entry name" value="PROTEIN_KINASE_DOM"/>
    <property type="match status" value="1"/>
</dbReference>
<evidence type="ECO:0000259" key="8">
    <source>
        <dbReference type="PROSITE" id="PS50011"/>
    </source>
</evidence>
<dbReference type="Pfam" id="PF00069">
    <property type="entry name" value="Pkinase"/>
    <property type="match status" value="1"/>
</dbReference>
<evidence type="ECO:0000256" key="7">
    <source>
        <dbReference type="SAM" id="MobiDB-lite"/>
    </source>
</evidence>
<evidence type="ECO:0000256" key="6">
    <source>
        <dbReference type="SAM" id="Coils"/>
    </source>
</evidence>
<dbReference type="PANTHER" id="PTHR43671:SF13">
    <property type="entry name" value="SERINE_THREONINE-PROTEIN KINASE NEK2"/>
    <property type="match status" value="1"/>
</dbReference>
<dbReference type="PANTHER" id="PTHR43671">
    <property type="entry name" value="SERINE/THREONINE-PROTEIN KINASE NEK"/>
    <property type="match status" value="1"/>
</dbReference>
<dbReference type="AlphaFoldDB" id="A0A8F6TWC6"/>
<dbReference type="InterPro" id="IPR050660">
    <property type="entry name" value="NEK_Ser/Thr_kinase"/>
</dbReference>
<dbReference type="GO" id="GO:0004674">
    <property type="term" value="F:protein serine/threonine kinase activity"/>
    <property type="evidence" value="ECO:0007669"/>
    <property type="project" value="UniProtKB-EC"/>
</dbReference>
<evidence type="ECO:0000256" key="3">
    <source>
        <dbReference type="ARBA" id="ARBA00022741"/>
    </source>
</evidence>
<dbReference type="EMBL" id="CP079194">
    <property type="protein sequence ID" value="QXT38911.1"/>
    <property type="molecule type" value="Genomic_DNA"/>
</dbReference>
<accession>A0A8F6TWC6</accession>
<evidence type="ECO:0000256" key="2">
    <source>
        <dbReference type="ARBA" id="ARBA00022679"/>
    </source>
</evidence>
<reference evidence="9 10" key="1">
    <citation type="submission" date="2021-07" db="EMBL/GenBank/DDBJ databases">
        <title>A novel Jannaschia species isolated from marine dinoflagellate Ceratoperidinium margalefii.</title>
        <authorList>
            <person name="Jiang Y."/>
            <person name="Li Z."/>
        </authorList>
    </citation>
    <scope>NUCLEOTIDE SEQUENCE [LARGE SCALE GENOMIC DNA]</scope>
    <source>
        <strain evidence="9 10">J12C1-MA-4</strain>
    </source>
</reference>
<evidence type="ECO:0000313" key="10">
    <source>
        <dbReference type="Proteomes" id="UP000825009"/>
    </source>
</evidence>
<protein>
    <recommendedName>
        <fullName evidence="1">non-specific serine/threonine protein kinase</fullName>
        <ecNumber evidence="1">2.7.11.1</ecNumber>
    </recommendedName>
</protein>
<dbReference type="CDD" id="cd14014">
    <property type="entry name" value="STKc_PknB_like"/>
    <property type="match status" value="1"/>
</dbReference>
<feature type="domain" description="Protein kinase" evidence="8">
    <location>
        <begin position="34"/>
        <end position="320"/>
    </location>
</feature>
<dbReference type="SMART" id="SM00220">
    <property type="entry name" value="S_TKc"/>
    <property type="match status" value="1"/>
</dbReference>
<feature type="coiled-coil region" evidence="6">
    <location>
        <begin position="558"/>
        <end position="592"/>
    </location>
</feature>
<evidence type="ECO:0000256" key="1">
    <source>
        <dbReference type="ARBA" id="ARBA00012513"/>
    </source>
</evidence>
<keyword evidence="10" id="KW-1185">Reference proteome</keyword>
<keyword evidence="5" id="KW-0067">ATP-binding</keyword>
<dbReference type="KEGG" id="gce:KYE46_13340"/>
<dbReference type="InterPro" id="IPR000719">
    <property type="entry name" value="Prot_kinase_dom"/>
</dbReference>
<keyword evidence="4 9" id="KW-0418">Kinase</keyword>
<gene>
    <name evidence="9" type="ORF">KYE46_13340</name>
</gene>
<dbReference type="GO" id="GO:0005524">
    <property type="term" value="F:ATP binding"/>
    <property type="evidence" value="ECO:0007669"/>
    <property type="project" value="UniProtKB-KW"/>
</dbReference>
<organism evidence="9 10">
    <name type="scientific">Gymnodinialimonas ceratoperidinii</name>
    <dbReference type="NCBI Taxonomy" id="2856823"/>
    <lineage>
        <taxon>Bacteria</taxon>
        <taxon>Pseudomonadati</taxon>
        <taxon>Pseudomonadota</taxon>
        <taxon>Alphaproteobacteria</taxon>
        <taxon>Rhodobacterales</taxon>
        <taxon>Paracoccaceae</taxon>
        <taxon>Gymnodinialimonas</taxon>
    </lineage>
</organism>
<keyword evidence="2" id="KW-0808">Transferase</keyword>